<evidence type="ECO:0000256" key="4">
    <source>
        <dbReference type="ARBA" id="ARBA00022553"/>
    </source>
</evidence>
<keyword evidence="2 8" id="KW-0596">Phosphopantetheine</keyword>
<dbReference type="PROSITE" id="PS00012">
    <property type="entry name" value="PHOSPHOPANTETHEINE"/>
    <property type="match status" value="1"/>
</dbReference>
<comment type="pathway">
    <text evidence="8">Lipid metabolism; fatty acid biosynthesis.</text>
</comment>
<comment type="similarity">
    <text evidence="8">Belongs to the acyl carrier protein (ACP) family.</text>
</comment>
<keyword evidence="6 8" id="KW-0443">Lipid metabolism</keyword>
<evidence type="ECO:0000256" key="8">
    <source>
        <dbReference type="HAMAP-Rule" id="MF_01217"/>
    </source>
</evidence>
<evidence type="ECO:0000256" key="2">
    <source>
        <dbReference type="ARBA" id="ARBA00022450"/>
    </source>
</evidence>
<reference evidence="10 11" key="1">
    <citation type="submission" date="2018-02" db="EMBL/GenBank/DDBJ databases">
        <title>Complete genome sequence of Streptomyces dengpaensis, the producer of angucyclines.</title>
        <authorList>
            <person name="Yumei L."/>
        </authorList>
    </citation>
    <scope>NUCLEOTIDE SEQUENCE [LARGE SCALE GENOMIC DNA]</scope>
    <source>
        <strain evidence="10 11">XZHG99</strain>
    </source>
</reference>
<organism evidence="10 11">
    <name type="scientific">Streptomyces dengpaensis</name>
    <dbReference type="NCBI Taxonomy" id="2049881"/>
    <lineage>
        <taxon>Bacteria</taxon>
        <taxon>Bacillati</taxon>
        <taxon>Actinomycetota</taxon>
        <taxon>Actinomycetes</taxon>
        <taxon>Kitasatosporales</taxon>
        <taxon>Streptomycetaceae</taxon>
        <taxon>Streptomyces</taxon>
    </lineage>
</organism>
<dbReference type="PROSITE" id="PS50075">
    <property type="entry name" value="CARRIER"/>
    <property type="match status" value="1"/>
</dbReference>
<dbReference type="EMBL" id="CP026652">
    <property type="protein sequence ID" value="AVH55800.1"/>
    <property type="molecule type" value="Genomic_DNA"/>
</dbReference>
<dbReference type="InterPro" id="IPR003231">
    <property type="entry name" value="ACP"/>
</dbReference>
<dbReference type="Gene3D" id="1.10.1200.10">
    <property type="entry name" value="ACP-like"/>
    <property type="match status" value="1"/>
</dbReference>
<evidence type="ECO:0000313" key="10">
    <source>
        <dbReference type="EMBL" id="AVH55800.1"/>
    </source>
</evidence>
<evidence type="ECO:0000256" key="1">
    <source>
        <dbReference type="ARBA" id="ARBA00003180"/>
    </source>
</evidence>
<dbReference type="InterPro" id="IPR006162">
    <property type="entry name" value="Ppantetheine_attach_site"/>
</dbReference>
<dbReference type="RefSeq" id="WP_099498773.1">
    <property type="nucleotide sequence ID" value="NZ_CP026652.1"/>
</dbReference>
<dbReference type="InterPro" id="IPR020806">
    <property type="entry name" value="PKS_PP-bd"/>
</dbReference>
<keyword evidence="4 8" id="KW-0597">Phosphoprotein</keyword>
<dbReference type="Pfam" id="PF00550">
    <property type="entry name" value="PP-binding"/>
    <property type="match status" value="1"/>
</dbReference>
<sequence length="82" mass="8413">MDVTPQAIIVAGLAEIVSEIAGAPTADVRPDTSFADDLGVDSLTLIELVVAAEERFAVTIPDGRVGDLRTVGDVVDHILGAA</sequence>
<dbReference type="PANTHER" id="PTHR20863">
    <property type="entry name" value="ACYL CARRIER PROTEIN"/>
    <property type="match status" value="1"/>
</dbReference>
<evidence type="ECO:0000256" key="6">
    <source>
        <dbReference type="ARBA" id="ARBA00023098"/>
    </source>
</evidence>
<dbReference type="InterPro" id="IPR009081">
    <property type="entry name" value="PP-bd_ACP"/>
</dbReference>
<comment type="function">
    <text evidence="1 8">Carrier of the growing fatty acid chain in fatty acid biosynthesis.</text>
</comment>
<dbReference type="HAMAP" id="MF_01217">
    <property type="entry name" value="Acyl_carrier"/>
    <property type="match status" value="1"/>
</dbReference>
<keyword evidence="11" id="KW-1185">Reference proteome</keyword>
<protein>
    <recommendedName>
        <fullName evidence="8">Acyl carrier protein</fullName>
        <shortName evidence="8">ACP</shortName>
    </recommendedName>
</protein>
<evidence type="ECO:0000313" key="11">
    <source>
        <dbReference type="Proteomes" id="UP000238413"/>
    </source>
</evidence>
<keyword evidence="3 8" id="KW-0444">Lipid biosynthesis</keyword>
<feature type="domain" description="Carrier" evidence="9">
    <location>
        <begin position="4"/>
        <end position="82"/>
    </location>
</feature>
<feature type="modified residue" description="O-(pantetheine 4'-phosphoryl)serine" evidence="8">
    <location>
        <position position="42"/>
    </location>
</feature>
<comment type="PTM">
    <text evidence="8">4'-phosphopantetheine is transferred from CoA to a specific serine of apo-ACP by AcpS. This modification is essential for activity because fatty acids are bound in thioester linkage to the sulfhydryl of the prosthetic group.</text>
</comment>
<comment type="subcellular location">
    <subcellularLocation>
        <location evidence="8">Cytoplasm</location>
    </subcellularLocation>
</comment>
<dbReference type="SMART" id="SM00823">
    <property type="entry name" value="PKS_PP"/>
    <property type="match status" value="1"/>
</dbReference>
<keyword evidence="7 8" id="KW-0275">Fatty acid biosynthesis</keyword>
<dbReference type="PANTHER" id="PTHR20863:SF76">
    <property type="entry name" value="CARRIER DOMAIN-CONTAINING PROTEIN"/>
    <property type="match status" value="1"/>
</dbReference>
<dbReference type="Proteomes" id="UP000238413">
    <property type="component" value="Chromosome"/>
</dbReference>
<evidence type="ECO:0000259" key="9">
    <source>
        <dbReference type="PROSITE" id="PS50075"/>
    </source>
</evidence>
<keyword evidence="8" id="KW-0963">Cytoplasm</keyword>
<evidence type="ECO:0000256" key="7">
    <source>
        <dbReference type="ARBA" id="ARBA00023160"/>
    </source>
</evidence>
<evidence type="ECO:0000256" key="3">
    <source>
        <dbReference type="ARBA" id="ARBA00022516"/>
    </source>
</evidence>
<gene>
    <name evidence="8" type="primary">acpP</name>
    <name evidence="10" type="ORF">C4B68_08485</name>
</gene>
<name>A0ABM6SM71_9ACTN</name>
<dbReference type="NCBIfam" id="NF002147">
    <property type="entry name" value="PRK00982.1-1"/>
    <property type="match status" value="1"/>
</dbReference>
<evidence type="ECO:0000256" key="5">
    <source>
        <dbReference type="ARBA" id="ARBA00022832"/>
    </source>
</evidence>
<dbReference type="SUPFAM" id="SSF47336">
    <property type="entry name" value="ACP-like"/>
    <property type="match status" value="1"/>
</dbReference>
<dbReference type="InterPro" id="IPR036736">
    <property type="entry name" value="ACP-like_sf"/>
</dbReference>
<keyword evidence="5 8" id="KW-0276">Fatty acid metabolism</keyword>
<accession>A0ABM6SM71</accession>
<proteinExistence type="inferred from homology"/>